<protein>
    <recommendedName>
        <fullName evidence="4">DUF443 family protein</fullName>
    </recommendedName>
</protein>
<feature type="transmembrane region" description="Helical" evidence="1">
    <location>
        <begin position="89"/>
        <end position="107"/>
    </location>
</feature>
<dbReference type="EMBL" id="JAAEDA010000001">
    <property type="protein sequence ID" value="MCJ1976437.1"/>
    <property type="molecule type" value="Genomic_DNA"/>
</dbReference>
<keyword evidence="1" id="KW-1133">Transmembrane helix</keyword>
<feature type="transmembrane region" description="Helical" evidence="1">
    <location>
        <begin position="199"/>
        <end position="218"/>
    </location>
</feature>
<evidence type="ECO:0000256" key="1">
    <source>
        <dbReference type="SAM" id="Phobius"/>
    </source>
</evidence>
<proteinExistence type="predicted"/>
<organism evidence="2 3">
    <name type="scientific">Pseudolactococcus paracarnosus</name>
    <dbReference type="NCBI Taxonomy" id="2749962"/>
    <lineage>
        <taxon>Bacteria</taxon>
        <taxon>Bacillati</taxon>
        <taxon>Bacillota</taxon>
        <taxon>Bacilli</taxon>
        <taxon>Lactobacillales</taxon>
        <taxon>Streptococcaceae</taxon>
        <taxon>Pseudolactococcus</taxon>
    </lineage>
</organism>
<feature type="transmembrane region" description="Helical" evidence="1">
    <location>
        <begin position="171"/>
        <end position="193"/>
    </location>
</feature>
<gene>
    <name evidence="2" type="ORF">GYN19_00500</name>
</gene>
<evidence type="ECO:0000313" key="3">
    <source>
        <dbReference type="Proteomes" id="UP001522462"/>
    </source>
</evidence>
<keyword evidence="3" id="KW-1185">Reference proteome</keyword>
<evidence type="ECO:0000313" key="2">
    <source>
        <dbReference type="EMBL" id="MCJ1976437.1"/>
    </source>
</evidence>
<sequence length="237" mass="27838">MTKRKWISVKWAGLPSIRYFFLTLPNGQRIIVDNWSGFRILHYIPFIRKYQKFDAYFIPDDIDISDWEHLLVSEYDMVWGAAKVSGRIFVLRLVAGGTIGGVILGLFEMLGKTLINILKFLHIPSFVFIIIFSFLLWWLTNYVSNVNIKKKIPIKRFDFQEKIIKIKFRDLLFSIGINIFVIGIIFFLVILRMDYSDEMIIGLIFLTWMAFFAYSGIIRTADLYITYNEEIENGKGK</sequence>
<feature type="transmembrane region" description="Helical" evidence="1">
    <location>
        <begin position="119"/>
        <end position="140"/>
    </location>
</feature>
<dbReference type="RefSeq" id="WP_243913269.1">
    <property type="nucleotide sequence ID" value="NZ_JAAECY010000004.1"/>
</dbReference>
<evidence type="ECO:0008006" key="4">
    <source>
        <dbReference type="Google" id="ProtNLM"/>
    </source>
</evidence>
<dbReference type="Proteomes" id="UP001522462">
    <property type="component" value="Unassembled WGS sequence"/>
</dbReference>
<keyword evidence="1" id="KW-0472">Membrane</keyword>
<reference evidence="2 3" key="1">
    <citation type="journal article" date="2022" name="Microbiol. Res.">
        <title>Comparative genome analysis, predicted lifestyle and antimicrobial strategies of Lactococcus carnosus and Lactococcus paracarnosus isolated from meat.</title>
        <authorList>
            <person name="Werum V."/>
            <person name="Ehrmann M."/>
            <person name="Vogel R."/>
            <person name="Hilgarth M."/>
        </authorList>
    </citation>
    <scope>NUCLEOTIDE SEQUENCE [LARGE SCALE GENOMIC DNA]</scope>
    <source>
        <strain evidence="2 3">TMW21897</strain>
    </source>
</reference>
<name>A0ABT0AIR9_9LACT</name>
<keyword evidence="1" id="KW-0812">Transmembrane</keyword>
<accession>A0ABT0AIR9</accession>
<comment type="caution">
    <text evidence="2">The sequence shown here is derived from an EMBL/GenBank/DDBJ whole genome shotgun (WGS) entry which is preliminary data.</text>
</comment>